<dbReference type="SUPFAM" id="SSF52058">
    <property type="entry name" value="L domain-like"/>
    <property type="match status" value="2"/>
</dbReference>
<keyword evidence="12" id="KW-1185">Reference proteome</keyword>
<dbReference type="Gene3D" id="3.40.50.300">
    <property type="entry name" value="P-loop containing nucleotide triphosphate hydrolases"/>
    <property type="match status" value="1"/>
</dbReference>
<dbReference type="GO" id="GO:0005524">
    <property type="term" value="F:ATP binding"/>
    <property type="evidence" value="ECO:0007669"/>
    <property type="project" value="UniProtKB-KW"/>
</dbReference>
<evidence type="ECO:0000256" key="1">
    <source>
        <dbReference type="ARBA" id="ARBA00008894"/>
    </source>
</evidence>
<name>A0A8J5LKE9_ZINOF</name>
<dbReference type="Gene3D" id="1.20.5.4130">
    <property type="match status" value="1"/>
</dbReference>
<keyword evidence="3" id="KW-0677">Repeat</keyword>
<evidence type="ECO:0000256" key="3">
    <source>
        <dbReference type="ARBA" id="ARBA00022737"/>
    </source>
</evidence>
<dbReference type="InterPro" id="IPR042197">
    <property type="entry name" value="Apaf_helical"/>
</dbReference>
<comment type="caution">
    <text evidence="11">The sequence shown here is derived from an EMBL/GenBank/DDBJ whole genome shotgun (WGS) entry which is preliminary data.</text>
</comment>
<dbReference type="GO" id="GO:0009626">
    <property type="term" value="P:plant-type hypersensitive response"/>
    <property type="evidence" value="ECO:0007669"/>
    <property type="project" value="UniProtKB-ARBA"/>
</dbReference>
<reference evidence="11 12" key="1">
    <citation type="submission" date="2020-08" db="EMBL/GenBank/DDBJ databases">
        <title>Plant Genome Project.</title>
        <authorList>
            <person name="Zhang R.-G."/>
        </authorList>
    </citation>
    <scope>NUCLEOTIDE SEQUENCE [LARGE SCALE GENOMIC DNA]</scope>
    <source>
        <tissue evidence="11">Rhizome</tissue>
    </source>
</reference>
<dbReference type="Pfam" id="PF25019">
    <property type="entry name" value="LRR_R13L1-DRL21"/>
    <property type="match status" value="1"/>
</dbReference>
<dbReference type="InterPro" id="IPR027417">
    <property type="entry name" value="P-loop_NTPase"/>
</dbReference>
<feature type="domain" description="Disease resistance protein winged helix" evidence="9">
    <location>
        <begin position="434"/>
        <end position="502"/>
    </location>
</feature>
<evidence type="ECO:0000259" key="10">
    <source>
        <dbReference type="Pfam" id="PF25019"/>
    </source>
</evidence>
<dbReference type="GO" id="GO:0002758">
    <property type="term" value="P:innate immune response-activating signaling pathway"/>
    <property type="evidence" value="ECO:0007669"/>
    <property type="project" value="UniProtKB-ARBA"/>
</dbReference>
<evidence type="ECO:0000256" key="5">
    <source>
        <dbReference type="ARBA" id="ARBA00022821"/>
    </source>
</evidence>
<evidence type="ECO:0000313" key="11">
    <source>
        <dbReference type="EMBL" id="KAG6515898.1"/>
    </source>
</evidence>
<dbReference type="GO" id="GO:0043531">
    <property type="term" value="F:ADP binding"/>
    <property type="evidence" value="ECO:0007669"/>
    <property type="project" value="InterPro"/>
</dbReference>
<organism evidence="11 12">
    <name type="scientific">Zingiber officinale</name>
    <name type="common">Ginger</name>
    <name type="synonym">Amomum zingiber</name>
    <dbReference type="NCBI Taxonomy" id="94328"/>
    <lineage>
        <taxon>Eukaryota</taxon>
        <taxon>Viridiplantae</taxon>
        <taxon>Streptophyta</taxon>
        <taxon>Embryophyta</taxon>
        <taxon>Tracheophyta</taxon>
        <taxon>Spermatophyta</taxon>
        <taxon>Magnoliopsida</taxon>
        <taxon>Liliopsida</taxon>
        <taxon>Zingiberales</taxon>
        <taxon>Zingiberaceae</taxon>
        <taxon>Zingiber</taxon>
    </lineage>
</organism>
<keyword evidence="6" id="KW-0067">ATP-binding</keyword>
<dbReference type="PANTHER" id="PTHR36766:SF40">
    <property type="entry name" value="DISEASE RESISTANCE PROTEIN RGA3"/>
    <property type="match status" value="1"/>
</dbReference>
<sequence>MEAALVGAASRFMVDKVAVLLKLDEKLKTITGTKRKMEKLKELAPMIDTVIQHIESRPLMEDTVKELLKKLKYLAYDLEDVVDYYDTKVFQKKQRSKAFLRPVSDFFSADNQVAFKSRVGGMIKAITESLDSILLQKSILSNLLQGSSPMSEPSLNNRETHSRNSFVVIGREPEKNKIVDMLTNDDDDDESHHGTVKVIAIVGMGGLGKTTLAQHVYNDARVQDHFASPTMWKVVGAEFDPTEIMKAVLQLATGGSSVNISEIDLVKRKLEEELSGKRFLLVLDDVWNEDALKWGVLKAALTCGARGSKILVTTRSQRVSSLMSSSKTTHQLQQLSRDDCLSLFQRFAFGDQAVDQNLMAIGAKVVEKCGGVPLAAISLGSMLRSTREENYWSSVLNSEIWKLGNQEDKVLAVLKLSYDALPLRSKKCFAFASLFSKDVKMKKNELIKLWIANGFVRSEGNFDAETVGEHVFDDLVLRSFFLLVPSQYVTECTMHDLMHDLARSVSADVYWNSYQDSVENFGNRTYHLQIDRRKFPNMTQDLGKKPLYLRTFMHIYTFSHLSINLLELFSELKPLHLRALDLTHGGIREVPTSIGILIHLSFNQKLRELPKELGNMQNLRDLDLQTHSRFITHMPCGLSRLTNLRSLPLFIAGDKTGACSIIELENLKLHGKMVIQFSEDFKNYSCGGRKILKNKELNELRIALNERFDKDMFVDLCPNTSLKKLEICCYRSPQFPTWLMESQLPNLVEVRLGGCRDCEHIPPFGNLQFLKKLDLDYMNGITQLGAEFHGYRGFPSLQELSLNWMSNLEEWSESHVVDQLFPLLQKLLIFMCPKLKSTPRFPRIQELQTSCGNGSILSCIGRFTSLSVLQLTAMPDIASLPSGCIRNLTSLTKLQIARCEQFQSLPGDEMQFLEMLRSLIIERCDNLAFFPEVRSLNSVCFRLNGVISQPKEFVQILNSVDEFHIEICDNNVDLRGQLQYLHTLKILSLSGSHADSQLTFPYGIRKLSICCCDELESLIAAEEVSNIVLEQLYINRFSNLTTLPDWLQHLNSLRVLCIWHCPRLERVSRDLKNLHMLKTLNIVGCPQLKSRCARETGLEERVPRDLKNLPMLKTLYIVDCPQLKSRCARETGEDWPIISNIPNVDIE</sequence>
<dbReference type="Pfam" id="PF00931">
    <property type="entry name" value="NB-ARC"/>
    <property type="match status" value="1"/>
</dbReference>
<gene>
    <name evidence="11" type="ORF">ZIOFF_026334</name>
</gene>
<evidence type="ECO:0000256" key="2">
    <source>
        <dbReference type="ARBA" id="ARBA00022614"/>
    </source>
</evidence>
<dbReference type="Pfam" id="PF23559">
    <property type="entry name" value="WHD_DRP"/>
    <property type="match status" value="1"/>
</dbReference>
<dbReference type="Proteomes" id="UP000734854">
    <property type="component" value="Unassembled WGS sequence"/>
</dbReference>
<dbReference type="Gene3D" id="1.10.8.430">
    <property type="entry name" value="Helical domain of apoptotic protease-activating factors"/>
    <property type="match status" value="1"/>
</dbReference>
<evidence type="ECO:0000256" key="4">
    <source>
        <dbReference type="ARBA" id="ARBA00022741"/>
    </source>
</evidence>
<evidence type="ECO:0000259" key="7">
    <source>
        <dbReference type="Pfam" id="PF00931"/>
    </source>
</evidence>
<keyword evidence="2" id="KW-0433">Leucine-rich repeat</keyword>
<dbReference type="GO" id="GO:0042742">
    <property type="term" value="P:defense response to bacterium"/>
    <property type="evidence" value="ECO:0007669"/>
    <property type="project" value="UniProtKB-ARBA"/>
</dbReference>
<proteinExistence type="inferred from homology"/>
<keyword evidence="5" id="KW-0611">Plant defense</keyword>
<dbReference type="InterPro" id="IPR056789">
    <property type="entry name" value="LRR_R13L1-DRL21"/>
</dbReference>
<dbReference type="SUPFAM" id="SSF52540">
    <property type="entry name" value="P-loop containing nucleoside triphosphate hydrolases"/>
    <property type="match status" value="1"/>
</dbReference>
<dbReference type="PANTHER" id="PTHR36766">
    <property type="entry name" value="PLANT BROAD-SPECTRUM MILDEW RESISTANCE PROTEIN RPW8"/>
    <property type="match status" value="1"/>
</dbReference>
<accession>A0A8J5LKE9</accession>
<evidence type="ECO:0000313" key="12">
    <source>
        <dbReference type="Proteomes" id="UP000734854"/>
    </source>
</evidence>
<dbReference type="InterPro" id="IPR036388">
    <property type="entry name" value="WH-like_DNA-bd_sf"/>
</dbReference>
<dbReference type="Gene3D" id="3.80.10.10">
    <property type="entry name" value="Ribonuclease Inhibitor"/>
    <property type="match status" value="3"/>
</dbReference>
<dbReference type="Gene3D" id="1.10.10.10">
    <property type="entry name" value="Winged helix-like DNA-binding domain superfamily/Winged helix DNA-binding domain"/>
    <property type="match status" value="1"/>
</dbReference>
<comment type="similarity">
    <text evidence="1">Belongs to the disease resistance NB-LRR family.</text>
</comment>
<dbReference type="InterPro" id="IPR058922">
    <property type="entry name" value="WHD_DRP"/>
</dbReference>
<dbReference type="Pfam" id="PF18052">
    <property type="entry name" value="Rx_N"/>
    <property type="match status" value="1"/>
</dbReference>
<dbReference type="InterPro" id="IPR002182">
    <property type="entry name" value="NB-ARC"/>
</dbReference>
<dbReference type="FunFam" id="1.10.10.10:FF:000322">
    <property type="entry name" value="Probable disease resistance protein At1g63360"/>
    <property type="match status" value="1"/>
</dbReference>
<evidence type="ECO:0000256" key="6">
    <source>
        <dbReference type="ARBA" id="ARBA00022840"/>
    </source>
</evidence>
<feature type="domain" description="Disease resistance N-terminal" evidence="8">
    <location>
        <begin position="23"/>
        <end position="97"/>
    </location>
</feature>
<evidence type="ECO:0000259" key="9">
    <source>
        <dbReference type="Pfam" id="PF23559"/>
    </source>
</evidence>
<dbReference type="AlphaFoldDB" id="A0A8J5LKE9"/>
<dbReference type="InterPro" id="IPR041118">
    <property type="entry name" value="Rx_N"/>
</dbReference>
<feature type="domain" description="NB-ARC" evidence="7">
    <location>
        <begin position="175"/>
        <end position="350"/>
    </location>
</feature>
<keyword evidence="4" id="KW-0547">Nucleotide-binding</keyword>
<protein>
    <submittedName>
        <fullName evidence="11">Uncharacterized protein</fullName>
    </submittedName>
</protein>
<feature type="domain" description="R13L1/DRL21-like LRR repeat region" evidence="10">
    <location>
        <begin position="662"/>
        <end position="778"/>
    </location>
</feature>
<dbReference type="EMBL" id="JACMSC010000007">
    <property type="protein sequence ID" value="KAG6515898.1"/>
    <property type="molecule type" value="Genomic_DNA"/>
</dbReference>
<dbReference type="InterPro" id="IPR032675">
    <property type="entry name" value="LRR_dom_sf"/>
</dbReference>
<evidence type="ECO:0000259" key="8">
    <source>
        <dbReference type="Pfam" id="PF18052"/>
    </source>
</evidence>
<dbReference type="PRINTS" id="PR00364">
    <property type="entry name" value="DISEASERSIST"/>
</dbReference>